<reference evidence="2" key="1">
    <citation type="journal article" date="2021" name="Proc. Natl. Acad. Sci. U.S.A.">
        <title>A Catalog of Tens of Thousands of Viruses from Human Metagenomes Reveals Hidden Associations with Chronic Diseases.</title>
        <authorList>
            <person name="Tisza M.J."/>
            <person name="Buck C.B."/>
        </authorList>
    </citation>
    <scope>NUCLEOTIDE SEQUENCE</scope>
    <source>
        <strain evidence="2">CtQ091</strain>
    </source>
</reference>
<organism evidence="2">
    <name type="scientific">Siphoviridae sp. ctQ091</name>
    <dbReference type="NCBI Taxonomy" id="2825490"/>
    <lineage>
        <taxon>Viruses</taxon>
        <taxon>Duplodnaviria</taxon>
        <taxon>Heunggongvirae</taxon>
        <taxon>Uroviricota</taxon>
        <taxon>Caudoviricetes</taxon>
    </lineage>
</organism>
<feature type="region of interest" description="Disordered" evidence="1">
    <location>
        <begin position="48"/>
        <end position="72"/>
    </location>
</feature>
<accession>A0A8S5NV60</accession>
<sequence>MVNIVIVNNEQCVVDTTNITCEGAHTTHNQHNQTTGRVSCYVRARRAARALHGTRHSTKAREEKREKSRRRE</sequence>
<dbReference type="EMBL" id="BK015252">
    <property type="protein sequence ID" value="DAD98096.1"/>
    <property type="molecule type" value="Genomic_DNA"/>
</dbReference>
<feature type="compositionally biased region" description="Basic residues" evidence="1">
    <location>
        <begin position="48"/>
        <end position="58"/>
    </location>
</feature>
<name>A0A8S5NV60_9CAUD</name>
<evidence type="ECO:0000256" key="1">
    <source>
        <dbReference type="SAM" id="MobiDB-lite"/>
    </source>
</evidence>
<evidence type="ECO:0000313" key="2">
    <source>
        <dbReference type="EMBL" id="DAD98096.1"/>
    </source>
</evidence>
<proteinExistence type="predicted"/>
<protein>
    <submittedName>
        <fullName evidence="2">Uncharacterized protein</fullName>
    </submittedName>
</protein>